<feature type="domain" description="Cation efflux protein cytoplasmic" evidence="17">
    <location>
        <begin position="297"/>
        <end position="371"/>
    </location>
</feature>
<feature type="transmembrane region" description="Helical" evidence="15">
    <location>
        <begin position="170"/>
        <end position="189"/>
    </location>
</feature>
<dbReference type="Gene3D" id="1.20.1510.10">
    <property type="entry name" value="Cation efflux protein transmembrane domain"/>
    <property type="match status" value="1"/>
</dbReference>
<evidence type="ECO:0000256" key="6">
    <source>
        <dbReference type="ARBA" id="ARBA00022723"/>
    </source>
</evidence>
<dbReference type="AlphaFoldDB" id="A0A0L0FV02"/>
<dbReference type="OrthoDB" id="9944568at2759"/>
<dbReference type="InterPro" id="IPR027469">
    <property type="entry name" value="Cation_efflux_TMD_sf"/>
</dbReference>
<evidence type="ECO:0000256" key="2">
    <source>
        <dbReference type="ARBA" id="ARBA00004439"/>
    </source>
</evidence>
<evidence type="ECO:0000256" key="5">
    <source>
        <dbReference type="ARBA" id="ARBA00022692"/>
    </source>
</evidence>
<sequence length="439" mass="47048">MSRSENTDSSVDIEALETQPLLSARRDSHGHSHSIASEIDLHKIHGDDRIGKKSVAAERSRAHAARKIYIATAVCFCFMVGEVVGGYFSGSLAIMTDAAHLLSDIAGFFISLVALHLAGKPASHKMSFGYNRAEIVGALLSVLLIWLLTGVLLFEAVSRLFNPIPLDGKTMFITACAGVFCNIVMATTLSHSHSHGLGGGDHGHSHGDAPEKGHGHAHGTSAQEEVEENINVKAAYIHVLGDLVQSIGVVIAAALVWHNPELVWVDPICTFLFSILVLATTFNLMRDALHVLMEGVPKGIDVNALKEELESLPGVVISHDLHVWSITIGQPALAVHLCLEPEVCTATVLLEAQHVICDNFGIHHSTVQLEQSNFDNHCVGMDDCNSICVGPRGSIMRGDMRKGIDSTTDLNKAKIKRGSKSKAKTNASQSGDSPPATKK</sequence>
<feature type="compositionally biased region" description="Basic residues" evidence="14">
    <location>
        <begin position="413"/>
        <end position="423"/>
    </location>
</feature>
<feature type="region of interest" description="Disordered" evidence="14">
    <location>
        <begin position="399"/>
        <end position="439"/>
    </location>
</feature>
<dbReference type="NCBIfam" id="TIGR01297">
    <property type="entry name" value="CDF"/>
    <property type="match status" value="1"/>
</dbReference>
<name>A0A0L0FV02_9EUKA</name>
<evidence type="ECO:0000256" key="15">
    <source>
        <dbReference type="SAM" id="Phobius"/>
    </source>
</evidence>
<dbReference type="InterPro" id="IPR058533">
    <property type="entry name" value="Cation_efflux_TM"/>
</dbReference>
<evidence type="ECO:0000256" key="12">
    <source>
        <dbReference type="ARBA" id="ARBA00023329"/>
    </source>
</evidence>
<evidence type="ECO:0000259" key="16">
    <source>
        <dbReference type="Pfam" id="PF01545"/>
    </source>
</evidence>
<feature type="domain" description="Cation efflux protein transmembrane" evidence="16">
    <location>
        <begin position="69"/>
        <end position="293"/>
    </location>
</feature>
<feature type="transmembrane region" description="Helical" evidence="15">
    <location>
        <begin position="235"/>
        <end position="257"/>
    </location>
</feature>
<reference evidence="18 19" key="1">
    <citation type="submission" date="2011-02" db="EMBL/GenBank/DDBJ databases">
        <title>The Genome Sequence of Sphaeroforma arctica JP610.</title>
        <authorList>
            <consortium name="The Broad Institute Genome Sequencing Platform"/>
            <person name="Russ C."/>
            <person name="Cuomo C."/>
            <person name="Young S.K."/>
            <person name="Zeng Q."/>
            <person name="Gargeya S."/>
            <person name="Alvarado L."/>
            <person name="Berlin A."/>
            <person name="Chapman S.B."/>
            <person name="Chen Z."/>
            <person name="Freedman E."/>
            <person name="Gellesch M."/>
            <person name="Goldberg J."/>
            <person name="Griggs A."/>
            <person name="Gujja S."/>
            <person name="Heilman E."/>
            <person name="Heiman D."/>
            <person name="Howarth C."/>
            <person name="Mehta T."/>
            <person name="Neiman D."/>
            <person name="Pearson M."/>
            <person name="Roberts A."/>
            <person name="Saif S."/>
            <person name="Shea T."/>
            <person name="Shenoy N."/>
            <person name="Sisk P."/>
            <person name="Stolte C."/>
            <person name="Sykes S."/>
            <person name="White J."/>
            <person name="Yandava C."/>
            <person name="Burger G."/>
            <person name="Gray M.W."/>
            <person name="Holland P.W.H."/>
            <person name="King N."/>
            <person name="Lang F.B.F."/>
            <person name="Roger A.J."/>
            <person name="Ruiz-Trillo I."/>
            <person name="Haas B."/>
            <person name="Nusbaum C."/>
            <person name="Birren B."/>
        </authorList>
    </citation>
    <scope>NUCLEOTIDE SEQUENCE [LARGE SCALE GENOMIC DNA]</scope>
    <source>
        <strain evidence="18 19">JP610</strain>
    </source>
</reference>
<comment type="similarity">
    <text evidence="3">Belongs to the cation diffusion facilitator (CDF) transporter (TC 2.A.4) family. SLC30A subfamily.</text>
</comment>
<dbReference type="eggNOG" id="KOG1482">
    <property type="taxonomic scope" value="Eukaryota"/>
</dbReference>
<comment type="subcellular location">
    <subcellularLocation>
        <location evidence="2">Cytoplasmic vesicle membrane</location>
        <topology evidence="2">Multi-pass membrane protein</topology>
    </subcellularLocation>
    <subcellularLocation>
        <location evidence="1">Cytoplasmic vesicle</location>
        <location evidence="1">Secretory vesicle</location>
    </subcellularLocation>
</comment>
<gene>
    <name evidence="18" type="ORF">SARC_06990</name>
</gene>
<evidence type="ECO:0000313" key="18">
    <source>
        <dbReference type="EMBL" id="KNC80652.1"/>
    </source>
</evidence>
<dbReference type="GO" id="GO:0005385">
    <property type="term" value="F:zinc ion transmembrane transporter activity"/>
    <property type="evidence" value="ECO:0007669"/>
    <property type="project" value="TreeGrafter"/>
</dbReference>
<evidence type="ECO:0000256" key="11">
    <source>
        <dbReference type="ARBA" id="ARBA00023136"/>
    </source>
</evidence>
<evidence type="ECO:0000256" key="7">
    <source>
        <dbReference type="ARBA" id="ARBA00022833"/>
    </source>
</evidence>
<keyword evidence="11 15" id="KW-0472">Membrane</keyword>
<organism evidence="18 19">
    <name type="scientific">Sphaeroforma arctica JP610</name>
    <dbReference type="NCBI Taxonomy" id="667725"/>
    <lineage>
        <taxon>Eukaryota</taxon>
        <taxon>Ichthyosporea</taxon>
        <taxon>Ichthyophonida</taxon>
        <taxon>Sphaeroforma</taxon>
    </lineage>
</organism>
<feature type="transmembrane region" description="Helical" evidence="15">
    <location>
        <begin position="138"/>
        <end position="158"/>
    </location>
</feature>
<keyword evidence="9 15" id="KW-1133">Transmembrane helix</keyword>
<protein>
    <recommendedName>
        <fullName evidence="20">Cation efflux protein cytoplasmic domain-containing protein</fullName>
    </recommendedName>
</protein>
<dbReference type="RefSeq" id="XP_014154554.1">
    <property type="nucleotide sequence ID" value="XM_014299079.1"/>
</dbReference>
<evidence type="ECO:0000259" key="17">
    <source>
        <dbReference type="Pfam" id="PF16916"/>
    </source>
</evidence>
<keyword evidence="19" id="KW-1185">Reference proteome</keyword>
<evidence type="ECO:0000256" key="4">
    <source>
        <dbReference type="ARBA" id="ARBA00022448"/>
    </source>
</evidence>
<dbReference type="Pfam" id="PF16916">
    <property type="entry name" value="ZT_dimer"/>
    <property type="match status" value="1"/>
</dbReference>
<dbReference type="InterPro" id="IPR002524">
    <property type="entry name" value="Cation_efflux"/>
</dbReference>
<comment type="catalytic activity">
    <reaction evidence="13">
        <text>Zn(2+)(in) + 2 H(+)(out) = Zn(2+)(out) + 2 H(+)(in)</text>
        <dbReference type="Rhea" id="RHEA:72627"/>
        <dbReference type="ChEBI" id="CHEBI:15378"/>
        <dbReference type="ChEBI" id="CHEBI:29105"/>
    </reaction>
</comment>
<dbReference type="InterPro" id="IPR050681">
    <property type="entry name" value="CDF/SLC30A"/>
</dbReference>
<dbReference type="SUPFAM" id="SSF161111">
    <property type="entry name" value="Cation efflux protein transmembrane domain-like"/>
    <property type="match status" value="1"/>
</dbReference>
<feature type="transmembrane region" description="Helical" evidence="15">
    <location>
        <begin position="263"/>
        <end position="284"/>
    </location>
</feature>
<keyword evidence="5 15" id="KW-0812">Transmembrane</keyword>
<dbReference type="GO" id="GO:0030133">
    <property type="term" value="C:transport vesicle"/>
    <property type="evidence" value="ECO:0007669"/>
    <property type="project" value="UniProtKB-SubCell"/>
</dbReference>
<dbReference type="GO" id="GO:0005886">
    <property type="term" value="C:plasma membrane"/>
    <property type="evidence" value="ECO:0007669"/>
    <property type="project" value="TreeGrafter"/>
</dbReference>
<evidence type="ECO:0000256" key="14">
    <source>
        <dbReference type="SAM" id="MobiDB-lite"/>
    </source>
</evidence>
<keyword evidence="4" id="KW-0813">Transport</keyword>
<dbReference type="EMBL" id="KQ242122">
    <property type="protein sequence ID" value="KNC80652.1"/>
    <property type="molecule type" value="Genomic_DNA"/>
</dbReference>
<dbReference type="PANTHER" id="PTHR11562:SF17">
    <property type="entry name" value="RE54080P-RELATED"/>
    <property type="match status" value="1"/>
</dbReference>
<evidence type="ECO:0000256" key="8">
    <source>
        <dbReference type="ARBA" id="ARBA00022906"/>
    </source>
</evidence>
<keyword evidence="8" id="KW-0864">Zinc transport</keyword>
<proteinExistence type="inferred from homology"/>
<accession>A0A0L0FV02</accession>
<feature type="compositionally biased region" description="Basic and acidic residues" evidence="14">
    <location>
        <begin position="201"/>
        <end position="214"/>
    </location>
</feature>
<dbReference type="Pfam" id="PF01545">
    <property type="entry name" value="Cation_efflux"/>
    <property type="match status" value="1"/>
</dbReference>
<dbReference type="GO" id="GO:0046872">
    <property type="term" value="F:metal ion binding"/>
    <property type="evidence" value="ECO:0007669"/>
    <property type="project" value="UniProtKB-KW"/>
</dbReference>
<feature type="transmembrane region" description="Helical" evidence="15">
    <location>
        <begin position="68"/>
        <end position="88"/>
    </location>
</feature>
<dbReference type="PANTHER" id="PTHR11562">
    <property type="entry name" value="CATION EFFLUX PROTEIN/ ZINC TRANSPORTER"/>
    <property type="match status" value="1"/>
</dbReference>
<keyword evidence="10" id="KW-0406">Ion transport</keyword>
<evidence type="ECO:0000313" key="19">
    <source>
        <dbReference type="Proteomes" id="UP000054560"/>
    </source>
</evidence>
<dbReference type="FunFam" id="1.20.1510.10:FF:000002">
    <property type="entry name" value="zinc transporter 3 isoform X1"/>
    <property type="match status" value="1"/>
</dbReference>
<feature type="transmembrane region" description="Helical" evidence="15">
    <location>
        <begin position="100"/>
        <end position="118"/>
    </location>
</feature>
<evidence type="ECO:0000256" key="13">
    <source>
        <dbReference type="ARBA" id="ARBA00048349"/>
    </source>
</evidence>
<dbReference type="InterPro" id="IPR027470">
    <property type="entry name" value="Cation_efflux_CTD"/>
</dbReference>
<dbReference type="GO" id="GO:0030659">
    <property type="term" value="C:cytoplasmic vesicle membrane"/>
    <property type="evidence" value="ECO:0007669"/>
    <property type="project" value="UniProtKB-SubCell"/>
</dbReference>
<keyword evidence="6" id="KW-0479">Metal-binding</keyword>
<dbReference type="GeneID" id="25907494"/>
<evidence type="ECO:0000256" key="1">
    <source>
        <dbReference type="ARBA" id="ARBA00004398"/>
    </source>
</evidence>
<keyword evidence="12" id="KW-0968">Cytoplasmic vesicle</keyword>
<dbReference type="STRING" id="667725.A0A0L0FV02"/>
<evidence type="ECO:0008006" key="20">
    <source>
        <dbReference type="Google" id="ProtNLM"/>
    </source>
</evidence>
<dbReference type="Proteomes" id="UP000054560">
    <property type="component" value="Unassembled WGS sequence"/>
</dbReference>
<keyword evidence="7" id="KW-0862">Zinc</keyword>
<evidence type="ECO:0000256" key="9">
    <source>
        <dbReference type="ARBA" id="ARBA00022989"/>
    </source>
</evidence>
<feature type="region of interest" description="Disordered" evidence="14">
    <location>
        <begin position="195"/>
        <end position="223"/>
    </location>
</feature>
<evidence type="ECO:0000256" key="10">
    <source>
        <dbReference type="ARBA" id="ARBA00023065"/>
    </source>
</evidence>
<evidence type="ECO:0000256" key="3">
    <source>
        <dbReference type="ARBA" id="ARBA00008873"/>
    </source>
</evidence>